<protein>
    <submittedName>
        <fullName evidence="1">Uncharacterized protein</fullName>
    </submittedName>
</protein>
<proteinExistence type="predicted"/>
<accession>A0A1I7LSP9</accession>
<dbReference type="Proteomes" id="UP000199391">
    <property type="component" value="Unassembled WGS sequence"/>
</dbReference>
<sequence length="58" mass="6494">MQTSKHPSKEQVRAWLRERRIHPAPLPDLALIRLQLGWSNSPADITTPASAHTNRGVS</sequence>
<dbReference type="EMBL" id="FPBO01000036">
    <property type="protein sequence ID" value="SFV12672.1"/>
    <property type="molecule type" value="Genomic_DNA"/>
</dbReference>
<name>A0A1I7LSP9_9BURK</name>
<dbReference type="RefSeq" id="WP_177307580.1">
    <property type="nucleotide sequence ID" value="NZ_FPBO01000036.1"/>
</dbReference>
<dbReference type="AlphaFoldDB" id="A0A1I7LSP9"/>
<organism evidence="1 2">
    <name type="scientific">Pseudoduganella namucuonensis</name>
    <dbReference type="NCBI Taxonomy" id="1035707"/>
    <lineage>
        <taxon>Bacteria</taxon>
        <taxon>Pseudomonadati</taxon>
        <taxon>Pseudomonadota</taxon>
        <taxon>Betaproteobacteria</taxon>
        <taxon>Burkholderiales</taxon>
        <taxon>Oxalobacteraceae</taxon>
        <taxon>Telluria group</taxon>
        <taxon>Pseudoduganella</taxon>
    </lineage>
</organism>
<reference evidence="2" key="1">
    <citation type="submission" date="2016-10" db="EMBL/GenBank/DDBJ databases">
        <authorList>
            <person name="Varghese N."/>
            <person name="Submissions S."/>
        </authorList>
    </citation>
    <scope>NUCLEOTIDE SEQUENCE [LARGE SCALE GENOMIC DNA]</scope>
    <source>
        <strain evidence="2">CGMCC 1.11014</strain>
    </source>
</reference>
<keyword evidence="2" id="KW-1185">Reference proteome</keyword>
<evidence type="ECO:0000313" key="2">
    <source>
        <dbReference type="Proteomes" id="UP000199391"/>
    </source>
</evidence>
<evidence type="ECO:0000313" key="1">
    <source>
        <dbReference type="EMBL" id="SFV12672.1"/>
    </source>
</evidence>
<gene>
    <name evidence="1" type="ORF">SAMN05216552_103683</name>
</gene>